<dbReference type="Proteomes" id="UP000007382">
    <property type="component" value="Chromosome"/>
</dbReference>
<dbReference type="CDD" id="cd01949">
    <property type="entry name" value="GGDEF"/>
    <property type="match status" value="1"/>
</dbReference>
<evidence type="ECO:0000259" key="1">
    <source>
        <dbReference type="PROSITE" id="PS50887"/>
    </source>
</evidence>
<evidence type="ECO:0000313" key="3">
    <source>
        <dbReference type="Proteomes" id="UP000007382"/>
    </source>
</evidence>
<dbReference type="InterPro" id="IPR029787">
    <property type="entry name" value="Nucleotide_cyclase"/>
</dbReference>
<feature type="domain" description="GGDEF" evidence="1">
    <location>
        <begin position="511"/>
        <end position="645"/>
    </location>
</feature>
<organism evidence="2 3">
    <name type="scientific">Leptospirillum ferrooxidans (strain C2-3)</name>
    <dbReference type="NCBI Taxonomy" id="1162668"/>
    <lineage>
        <taxon>Bacteria</taxon>
        <taxon>Pseudomonadati</taxon>
        <taxon>Nitrospirota</taxon>
        <taxon>Nitrospiria</taxon>
        <taxon>Nitrospirales</taxon>
        <taxon>Nitrospiraceae</taxon>
        <taxon>Leptospirillum</taxon>
    </lineage>
</organism>
<keyword evidence="3" id="KW-1185">Reference proteome</keyword>
<dbReference type="SMART" id="SM00065">
    <property type="entry name" value="GAF"/>
    <property type="match status" value="2"/>
</dbReference>
<dbReference type="PANTHER" id="PTHR46663">
    <property type="entry name" value="DIGUANYLATE CYCLASE DGCT-RELATED"/>
    <property type="match status" value="1"/>
</dbReference>
<accession>I0IN36</accession>
<dbReference type="Pfam" id="PF13185">
    <property type="entry name" value="GAF_2"/>
    <property type="match status" value="2"/>
</dbReference>
<dbReference type="SUPFAM" id="SSF55781">
    <property type="entry name" value="GAF domain-like"/>
    <property type="match status" value="2"/>
</dbReference>
<dbReference type="InterPro" id="IPR052163">
    <property type="entry name" value="DGC-Regulatory_Protein"/>
</dbReference>
<name>I0IN36_LEPFC</name>
<dbReference type="Gene3D" id="3.30.70.270">
    <property type="match status" value="1"/>
</dbReference>
<dbReference type="AlphaFoldDB" id="I0IN36"/>
<dbReference type="InterPro" id="IPR029016">
    <property type="entry name" value="GAF-like_dom_sf"/>
</dbReference>
<dbReference type="OrthoDB" id="9813903at2"/>
<reference evidence="3" key="2">
    <citation type="submission" date="2012-03" db="EMBL/GenBank/DDBJ databases">
        <title>The complete genome sequence of the pioneer microbe on fresh volcanic deposit, Leptospirillum ferrooxidans strain C2-3.</title>
        <authorList>
            <person name="Fujimura R."/>
            <person name="Sato Y."/>
            <person name="Nishizawa T."/>
            <person name="Nanba K."/>
            <person name="Oshima K."/>
            <person name="Hattori M."/>
            <person name="Kamijo T."/>
            <person name="Ohta H."/>
        </authorList>
    </citation>
    <scope>NUCLEOTIDE SEQUENCE [LARGE SCALE GENOMIC DNA]</scope>
    <source>
        <strain evidence="3">C2-3</strain>
    </source>
</reference>
<dbReference type="STRING" id="1162668.LFE_0981"/>
<dbReference type="InterPro" id="IPR043128">
    <property type="entry name" value="Rev_trsase/Diguanyl_cyclase"/>
</dbReference>
<dbReference type="InterPro" id="IPR000160">
    <property type="entry name" value="GGDEF_dom"/>
</dbReference>
<dbReference type="SMART" id="SM00267">
    <property type="entry name" value="GGDEF"/>
    <property type="match status" value="1"/>
</dbReference>
<evidence type="ECO:0000313" key="2">
    <source>
        <dbReference type="EMBL" id="BAM06685.1"/>
    </source>
</evidence>
<dbReference type="InterPro" id="IPR003018">
    <property type="entry name" value="GAF"/>
</dbReference>
<sequence>MVQQKSNDIALKFFSHIVSDPEKALFLSQLGPERESHLSGVLSMMIEKLLGDEPLKKEEILSIGENHYRLGVSIEWVRESLFWVLSEYVRELDDSEESFRVSARILEHLTIQSQGMMRGQGKVLSLISRLDAILVHDADPLKSFVKVLSLLSEELAILGGWIGLPDESHRFRALAVSNGWMSDYLDGNEIRSDETPLGRGTMGKAFRTETIQVLEDTQSIEILSPWKDRLIRFSIHSTAAIPLKDDQGRVLVFSLYSGFPWFFRHPDHRILLEHLKIILDEMFARQKASRLLEEEQSRINRVYRLQQAFSRASDIVLMAREEMEIVDTTLDTIISSGFFDWAVLGVIGEDQTITYEKGMGEGVERFLNENLKIRIEEKTLAGQAVLTNKMQYLNEYPSGDIFPALKSLSLRLDIQSVGAVPVVRGGKPWGVLVVMSRLSGAFDPDTVELFVGVSRFLGHALDELAMRKDLEFEKERYEWAATHDALTGIHNRRLLKSFLENALDLQRKTGLLVAVGLLDLDDFKQVNDLYGHHAGDRLLLEVSRRLLQVLGTSNAIARFGGDEFVLIFQSIPDRAALSALLFQIQQEVFGPPVSVVDGETLEIRGSMGVCIARSSDKPDSLLKRADEALYRSKADKETRSSFFSLCDMDSL</sequence>
<dbReference type="EMBL" id="AP012342">
    <property type="protein sequence ID" value="BAM06685.1"/>
    <property type="molecule type" value="Genomic_DNA"/>
</dbReference>
<dbReference type="Pfam" id="PF00990">
    <property type="entry name" value="GGDEF"/>
    <property type="match status" value="1"/>
</dbReference>
<dbReference type="PROSITE" id="PS50887">
    <property type="entry name" value="GGDEF"/>
    <property type="match status" value="1"/>
</dbReference>
<dbReference type="HOGENOM" id="CLU_420810_0_0_0"/>
<dbReference type="eggNOG" id="COG2199">
    <property type="taxonomic scope" value="Bacteria"/>
</dbReference>
<dbReference type="NCBIfam" id="TIGR00254">
    <property type="entry name" value="GGDEF"/>
    <property type="match status" value="1"/>
</dbReference>
<dbReference type="RefSeq" id="WP_014449176.1">
    <property type="nucleotide sequence ID" value="NC_017094.1"/>
</dbReference>
<dbReference type="Gene3D" id="3.30.450.40">
    <property type="match status" value="2"/>
</dbReference>
<proteinExistence type="predicted"/>
<dbReference type="PATRIC" id="fig|1162668.3.peg.1134"/>
<dbReference type="PANTHER" id="PTHR46663:SF2">
    <property type="entry name" value="GGDEF DOMAIN-CONTAINING PROTEIN"/>
    <property type="match status" value="1"/>
</dbReference>
<dbReference type="KEGG" id="lfc:LFE_0981"/>
<dbReference type="SUPFAM" id="SSF55073">
    <property type="entry name" value="Nucleotide cyclase"/>
    <property type="match status" value="1"/>
</dbReference>
<gene>
    <name evidence="2" type="ordered locus">LFE_0981</name>
</gene>
<protein>
    <submittedName>
        <fullName evidence="2">Putative sensory box protein</fullName>
    </submittedName>
</protein>
<reference evidence="2 3" key="1">
    <citation type="journal article" date="2012" name="J. Bacteriol.">
        <title>Complete Genome Sequence of Leptospirillum ferrooxidans Strain C2-3, Isolated from a Fresh Volcanic Ash Deposit on the Island of Miyake, Japan.</title>
        <authorList>
            <person name="Fujimura R."/>
            <person name="Sato Y."/>
            <person name="Nishizawa T."/>
            <person name="Oshima K."/>
            <person name="Kim S.-W."/>
            <person name="Hattori M."/>
            <person name="Kamijo T."/>
            <person name="Ohta H."/>
        </authorList>
    </citation>
    <scope>NUCLEOTIDE SEQUENCE [LARGE SCALE GENOMIC DNA]</scope>
    <source>
        <strain evidence="2 3">C2-3</strain>
    </source>
</reference>